<protein>
    <submittedName>
        <fullName evidence="3">DNA-binding protein</fullName>
    </submittedName>
</protein>
<keyword evidence="1 3" id="KW-0238">DNA-binding</keyword>
<dbReference type="PROSITE" id="PS50943">
    <property type="entry name" value="HTH_CROC1"/>
    <property type="match status" value="1"/>
</dbReference>
<dbReference type="SMART" id="SM00530">
    <property type="entry name" value="HTH_XRE"/>
    <property type="match status" value="1"/>
</dbReference>
<proteinExistence type="predicted"/>
<dbReference type="PANTHER" id="PTHR46558:SF4">
    <property type="entry name" value="DNA-BIDING PHAGE PROTEIN"/>
    <property type="match status" value="1"/>
</dbReference>
<reference evidence="3 4" key="1">
    <citation type="submission" date="2014-07" db="EMBL/GenBank/DDBJ databases">
        <title>Genome of Chryseobacterium piperi CTM.</title>
        <authorList>
            <person name="Pipes S.E."/>
            <person name="Stropko S.J."/>
            <person name="Newman J.D."/>
        </authorList>
    </citation>
    <scope>NUCLEOTIDE SEQUENCE [LARGE SCALE GENOMIC DNA]</scope>
    <source>
        <strain evidence="3 4">CTM</strain>
    </source>
</reference>
<evidence type="ECO:0000313" key="3">
    <source>
        <dbReference type="EMBL" id="KFF29521.1"/>
    </source>
</evidence>
<dbReference type="OrthoDB" id="881869at2"/>
<dbReference type="eggNOG" id="COG1396">
    <property type="taxonomic scope" value="Bacteria"/>
</dbReference>
<accession>A0A086BKQ7</accession>
<dbReference type="EMBL" id="JPRJ01000006">
    <property type="protein sequence ID" value="KFF29521.1"/>
    <property type="molecule type" value="Genomic_DNA"/>
</dbReference>
<dbReference type="KEGG" id="cpip:CJF12_00075"/>
<name>A0A086BKQ7_9FLAO</name>
<dbReference type="KEGG" id="cpip:CJF12_00170"/>
<organism evidence="3 4">
    <name type="scientific">Chryseobacterium piperi</name>
    <dbReference type="NCBI Taxonomy" id="558152"/>
    <lineage>
        <taxon>Bacteria</taxon>
        <taxon>Pseudomonadati</taxon>
        <taxon>Bacteroidota</taxon>
        <taxon>Flavobacteriia</taxon>
        <taxon>Flavobacteriales</taxon>
        <taxon>Weeksellaceae</taxon>
        <taxon>Chryseobacterium group</taxon>
        <taxon>Chryseobacterium</taxon>
    </lineage>
</organism>
<dbReference type="GO" id="GO:0003677">
    <property type="term" value="F:DNA binding"/>
    <property type="evidence" value="ECO:0007669"/>
    <property type="project" value="UniProtKB-KW"/>
</dbReference>
<dbReference type="InterPro" id="IPR010982">
    <property type="entry name" value="Lambda_DNA-bd_dom_sf"/>
</dbReference>
<dbReference type="RefSeq" id="WP_034682512.1">
    <property type="nucleotide sequence ID" value="NZ_CP023049.2"/>
</dbReference>
<dbReference type="SUPFAM" id="SSF47413">
    <property type="entry name" value="lambda repressor-like DNA-binding domains"/>
    <property type="match status" value="1"/>
</dbReference>
<dbReference type="Pfam" id="PF01381">
    <property type="entry name" value="HTH_3"/>
    <property type="match status" value="1"/>
</dbReference>
<dbReference type="KEGG" id="cpip:CJF12_00040"/>
<evidence type="ECO:0000256" key="1">
    <source>
        <dbReference type="ARBA" id="ARBA00023125"/>
    </source>
</evidence>
<evidence type="ECO:0000259" key="2">
    <source>
        <dbReference type="PROSITE" id="PS50943"/>
    </source>
</evidence>
<comment type="caution">
    <text evidence="3">The sequence shown here is derived from an EMBL/GenBank/DDBJ whole genome shotgun (WGS) entry which is preliminary data.</text>
</comment>
<dbReference type="AlphaFoldDB" id="A0A086BKQ7"/>
<dbReference type="InterPro" id="IPR001387">
    <property type="entry name" value="Cro/C1-type_HTH"/>
</dbReference>
<feature type="domain" description="HTH cro/C1-type" evidence="2">
    <location>
        <begin position="8"/>
        <end position="62"/>
    </location>
</feature>
<dbReference type="KEGG" id="cpip:CJF12_04580"/>
<dbReference type="Proteomes" id="UP000028709">
    <property type="component" value="Unassembled WGS sequence"/>
</dbReference>
<dbReference type="CDD" id="cd00093">
    <property type="entry name" value="HTH_XRE"/>
    <property type="match status" value="1"/>
</dbReference>
<gene>
    <name evidence="3" type="ORF">IQ37_05775</name>
</gene>
<sequence>MDSFGKKLRECREAKNLSQKDLAGILNTSYSVIGKYERDEMIPSIGVAKNIAKILGTTVGYLLGETEEVNIFKDPAMLNRFNDIEKLDPENKKHLLSVVDGFIQALKIKNIAAL</sequence>
<keyword evidence="4" id="KW-1185">Reference proteome</keyword>
<dbReference type="Gene3D" id="1.10.260.40">
    <property type="entry name" value="lambda repressor-like DNA-binding domains"/>
    <property type="match status" value="1"/>
</dbReference>
<dbReference type="PANTHER" id="PTHR46558">
    <property type="entry name" value="TRACRIPTIONAL REGULATORY PROTEIN-RELATED-RELATED"/>
    <property type="match status" value="1"/>
</dbReference>
<dbReference type="STRING" id="558152.IQ37_05775"/>
<evidence type="ECO:0000313" key="4">
    <source>
        <dbReference type="Proteomes" id="UP000028709"/>
    </source>
</evidence>